<accession>A0A1G8AK10</accession>
<evidence type="ECO:0000256" key="1">
    <source>
        <dbReference type="SAM" id="Phobius"/>
    </source>
</evidence>
<dbReference type="PANTHER" id="PTHR37309:SF1">
    <property type="entry name" value="SLR0284 PROTEIN"/>
    <property type="match status" value="1"/>
</dbReference>
<keyword evidence="3" id="KW-1185">Reference proteome</keyword>
<dbReference type="Pfam" id="PF04020">
    <property type="entry name" value="Phage_holin_4_2"/>
    <property type="match status" value="1"/>
</dbReference>
<organism evidence="2 3">
    <name type="scientific">Desulfosporosinus hippei DSM 8344</name>
    <dbReference type="NCBI Taxonomy" id="1121419"/>
    <lineage>
        <taxon>Bacteria</taxon>
        <taxon>Bacillati</taxon>
        <taxon>Bacillota</taxon>
        <taxon>Clostridia</taxon>
        <taxon>Eubacteriales</taxon>
        <taxon>Desulfitobacteriaceae</taxon>
        <taxon>Desulfosporosinus</taxon>
    </lineage>
</organism>
<dbReference type="PANTHER" id="PTHR37309">
    <property type="entry name" value="SLR0284 PROTEIN"/>
    <property type="match status" value="1"/>
</dbReference>
<keyword evidence="1" id="KW-0472">Membrane</keyword>
<keyword evidence="1" id="KW-0812">Transmembrane</keyword>
<dbReference type="STRING" id="1121419.SAMN05443529_11128"/>
<name>A0A1G8AK10_9FIRM</name>
<dbReference type="InterPro" id="IPR007165">
    <property type="entry name" value="Phage_holin_4_2"/>
</dbReference>
<evidence type="ECO:0000313" key="3">
    <source>
        <dbReference type="Proteomes" id="UP000198656"/>
    </source>
</evidence>
<proteinExistence type="predicted"/>
<feature type="transmembrane region" description="Helical" evidence="1">
    <location>
        <begin position="93"/>
        <end position="112"/>
    </location>
</feature>
<reference evidence="3" key="1">
    <citation type="submission" date="2016-10" db="EMBL/GenBank/DDBJ databases">
        <authorList>
            <person name="Varghese N."/>
            <person name="Submissions S."/>
        </authorList>
    </citation>
    <scope>NUCLEOTIDE SEQUENCE [LARGE SCALE GENOMIC DNA]</scope>
    <source>
        <strain evidence="3">DSM 8344</strain>
    </source>
</reference>
<dbReference type="AlphaFoldDB" id="A0A1G8AK10"/>
<feature type="transmembrane region" description="Helical" evidence="1">
    <location>
        <begin position="38"/>
        <end position="58"/>
    </location>
</feature>
<gene>
    <name evidence="2" type="ORF">SAMN05443529_11128</name>
</gene>
<feature type="transmembrane region" description="Helical" evidence="1">
    <location>
        <begin position="12"/>
        <end position="32"/>
    </location>
</feature>
<feature type="transmembrane region" description="Helical" evidence="1">
    <location>
        <begin position="65"/>
        <end position="87"/>
    </location>
</feature>
<keyword evidence="1" id="KW-1133">Transmembrane helix</keyword>
<dbReference type="EMBL" id="FNCP01000011">
    <property type="protein sequence ID" value="SDH21189.1"/>
    <property type="molecule type" value="Genomic_DNA"/>
</dbReference>
<sequence length="118" mass="13018">MSGGEELKRKIYRVLVNALAFFIAAQFLPMVASTPLHFLWAGIVLGLVNLMIRPLLILLTIPLNLLTLGVFTLVINTWMIMLTSGLLPGFSVPGFGVAFLVSIIVSLANWVFKEMRSE</sequence>
<protein>
    <submittedName>
        <fullName evidence="2">Putative membrane protein</fullName>
    </submittedName>
</protein>
<dbReference type="Proteomes" id="UP000198656">
    <property type="component" value="Unassembled WGS sequence"/>
</dbReference>
<evidence type="ECO:0000313" key="2">
    <source>
        <dbReference type="EMBL" id="SDH21189.1"/>
    </source>
</evidence>